<evidence type="ECO:0000256" key="2">
    <source>
        <dbReference type="SAM" id="SignalP"/>
    </source>
</evidence>
<sequence length="132" mass="13981">MHPLSLSTLLLAASTAVTSLTLPTPATPEDKFALALARLISTSARPPRANWGSTHRIDRRSSGSSWSAGGEEEEEDKSAVIPIIFRIMTQMITKGISGTGLKDMDENQLRIARLRADGRGTGIPAGGANKAI</sequence>
<dbReference type="EMBL" id="ML119716">
    <property type="protein sequence ID" value="RPA78087.1"/>
    <property type="molecule type" value="Genomic_DNA"/>
</dbReference>
<organism evidence="3 4">
    <name type="scientific">Ascobolus immersus RN42</name>
    <dbReference type="NCBI Taxonomy" id="1160509"/>
    <lineage>
        <taxon>Eukaryota</taxon>
        <taxon>Fungi</taxon>
        <taxon>Dikarya</taxon>
        <taxon>Ascomycota</taxon>
        <taxon>Pezizomycotina</taxon>
        <taxon>Pezizomycetes</taxon>
        <taxon>Pezizales</taxon>
        <taxon>Ascobolaceae</taxon>
        <taxon>Ascobolus</taxon>
    </lineage>
</organism>
<gene>
    <name evidence="3" type="ORF">BJ508DRAFT_416705</name>
</gene>
<proteinExistence type="predicted"/>
<dbReference type="AlphaFoldDB" id="A0A3N4HY31"/>
<feature type="chain" id="PRO_5018171872" evidence="2">
    <location>
        <begin position="20"/>
        <end position="132"/>
    </location>
</feature>
<name>A0A3N4HY31_ASCIM</name>
<dbReference type="Proteomes" id="UP000275078">
    <property type="component" value="Unassembled WGS sequence"/>
</dbReference>
<evidence type="ECO:0000313" key="3">
    <source>
        <dbReference type="EMBL" id="RPA78087.1"/>
    </source>
</evidence>
<evidence type="ECO:0000256" key="1">
    <source>
        <dbReference type="SAM" id="MobiDB-lite"/>
    </source>
</evidence>
<keyword evidence="2" id="KW-0732">Signal</keyword>
<evidence type="ECO:0000313" key="4">
    <source>
        <dbReference type="Proteomes" id="UP000275078"/>
    </source>
</evidence>
<reference evidence="3 4" key="1">
    <citation type="journal article" date="2018" name="Nat. Ecol. Evol.">
        <title>Pezizomycetes genomes reveal the molecular basis of ectomycorrhizal truffle lifestyle.</title>
        <authorList>
            <person name="Murat C."/>
            <person name="Payen T."/>
            <person name="Noel B."/>
            <person name="Kuo A."/>
            <person name="Morin E."/>
            <person name="Chen J."/>
            <person name="Kohler A."/>
            <person name="Krizsan K."/>
            <person name="Balestrini R."/>
            <person name="Da Silva C."/>
            <person name="Montanini B."/>
            <person name="Hainaut M."/>
            <person name="Levati E."/>
            <person name="Barry K.W."/>
            <person name="Belfiori B."/>
            <person name="Cichocki N."/>
            <person name="Clum A."/>
            <person name="Dockter R.B."/>
            <person name="Fauchery L."/>
            <person name="Guy J."/>
            <person name="Iotti M."/>
            <person name="Le Tacon F."/>
            <person name="Lindquist E.A."/>
            <person name="Lipzen A."/>
            <person name="Malagnac F."/>
            <person name="Mello A."/>
            <person name="Molinier V."/>
            <person name="Miyauchi S."/>
            <person name="Poulain J."/>
            <person name="Riccioni C."/>
            <person name="Rubini A."/>
            <person name="Sitrit Y."/>
            <person name="Splivallo R."/>
            <person name="Traeger S."/>
            <person name="Wang M."/>
            <person name="Zifcakova L."/>
            <person name="Wipf D."/>
            <person name="Zambonelli A."/>
            <person name="Paolocci F."/>
            <person name="Nowrousian M."/>
            <person name="Ottonello S."/>
            <person name="Baldrian P."/>
            <person name="Spatafora J.W."/>
            <person name="Henrissat B."/>
            <person name="Nagy L.G."/>
            <person name="Aury J.M."/>
            <person name="Wincker P."/>
            <person name="Grigoriev I.V."/>
            <person name="Bonfante P."/>
            <person name="Martin F.M."/>
        </authorList>
    </citation>
    <scope>NUCLEOTIDE SEQUENCE [LARGE SCALE GENOMIC DNA]</scope>
    <source>
        <strain evidence="3 4">RN42</strain>
    </source>
</reference>
<accession>A0A3N4HY31</accession>
<feature type="signal peptide" evidence="2">
    <location>
        <begin position="1"/>
        <end position="19"/>
    </location>
</feature>
<keyword evidence="4" id="KW-1185">Reference proteome</keyword>
<protein>
    <submittedName>
        <fullName evidence="3">Uncharacterized protein</fullName>
    </submittedName>
</protein>
<feature type="region of interest" description="Disordered" evidence="1">
    <location>
        <begin position="45"/>
        <end position="76"/>
    </location>
</feature>